<feature type="non-terminal residue" evidence="2">
    <location>
        <position position="166"/>
    </location>
</feature>
<accession>A0AA38C5W3</accession>
<dbReference type="AlphaFoldDB" id="A0AA38C5W3"/>
<evidence type="ECO:0000256" key="1">
    <source>
        <dbReference type="SAM" id="MobiDB-lite"/>
    </source>
</evidence>
<sequence>MRFESSTLEPVSHQSERLESSTNRTDLSEVNILQMSGGVPSVPLMAEIADNVSVCDGDSNGIHKQKNKLFRKMIKLKSSKTVIHTIGEFDFLFQHSHGTQGAFKSTSSGKKHAYGLESISKDASESEFLCKAVFEEEVHHWEASVKFLLYAGPWEVFGFESPNGAT</sequence>
<dbReference type="Proteomes" id="UP000824469">
    <property type="component" value="Unassembled WGS sequence"/>
</dbReference>
<comment type="caution">
    <text evidence="2">The sequence shown here is derived from an EMBL/GenBank/DDBJ whole genome shotgun (WGS) entry which is preliminary data.</text>
</comment>
<organism evidence="2 3">
    <name type="scientific">Taxus chinensis</name>
    <name type="common">Chinese yew</name>
    <name type="synonym">Taxus wallichiana var. chinensis</name>
    <dbReference type="NCBI Taxonomy" id="29808"/>
    <lineage>
        <taxon>Eukaryota</taxon>
        <taxon>Viridiplantae</taxon>
        <taxon>Streptophyta</taxon>
        <taxon>Embryophyta</taxon>
        <taxon>Tracheophyta</taxon>
        <taxon>Spermatophyta</taxon>
        <taxon>Pinopsida</taxon>
        <taxon>Pinidae</taxon>
        <taxon>Conifers II</taxon>
        <taxon>Cupressales</taxon>
        <taxon>Taxaceae</taxon>
        <taxon>Taxus</taxon>
    </lineage>
</organism>
<reference evidence="2 3" key="1">
    <citation type="journal article" date="2021" name="Nat. Plants">
        <title>The Taxus genome provides insights into paclitaxel biosynthesis.</title>
        <authorList>
            <person name="Xiong X."/>
            <person name="Gou J."/>
            <person name="Liao Q."/>
            <person name="Li Y."/>
            <person name="Zhou Q."/>
            <person name="Bi G."/>
            <person name="Li C."/>
            <person name="Du R."/>
            <person name="Wang X."/>
            <person name="Sun T."/>
            <person name="Guo L."/>
            <person name="Liang H."/>
            <person name="Lu P."/>
            <person name="Wu Y."/>
            <person name="Zhang Z."/>
            <person name="Ro D.K."/>
            <person name="Shang Y."/>
            <person name="Huang S."/>
            <person name="Yan J."/>
        </authorList>
    </citation>
    <scope>NUCLEOTIDE SEQUENCE [LARGE SCALE GENOMIC DNA]</scope>
    <source>
        <strain evidence="2">Ta-2019</strain>
    </source>
</reference>
<gene>
    <name evidence="2" type="ORF">KI387_041837</name>
</gene>
<protein>
    <submittedName>
        <fullName evidence="2">Uncharacterized protein</fullName>
    </submittedName>
</protein>
<feature type="region of interest" description="Disordered" evidence="1">
    <location>
        <begin position="1"/>
        <end position="25"/>
    </location>
</feature>
<feature type="compositionally biased region" description="Polar residues" evidence="1">
    <location>
        <begin position="1"/>
        <end position="13"/>
    </location>
</feature>
<evidence type="ECO:0000313" key="3">
    <source>
        <dbReference type="Proteomes" id="UP000824469"/>
    </source>
</evidence>
<evidence type="ECO:0000313" key="2">
    <source>
        <dbReference type="EMBL" id="KAH9292981.1"/>
    </source>
</evidence>
<dbReference type="EMBL" id="JAHRHJ020001908">
    <property type="protein sequence ID" value="KAH9292981.1"/>
    <property type="molecule type" value="Genomic_DNA"/>
</dbReference>
<name>A0AA38C5W3_TAXCH</name>
<proteinExistence type="predicted"/>
<keyword evidence="3" id="KW-1185">Reference proteome</keyword>